<dbReference type="RefSeq" id="WP_306945036.1">
    <property type="nucleotide sequence ID" value="NZ_CP132976.1"/>
</dbReference>
<sequence length="76" mass="8454">MTDRARVHITPRELFVASDSARVLESIDSVQTHARHHSQPRAGAGLAEIAGYEPSIMQIEAFKRLGCRMFMAIVAF</sequence>
<gene>
    <name evidence="1" type="ORF">RAS12_03120</name>
</gene>
<keyword evidence="2" id="KW-1185">Reference proteome</keyword>
<evidence type="ECO:0000313" key="2">
    <source>
        <dbReference type="Proteomes" id="UP001234798"/>
    </source>
</evidence>
<reference evidence="1 2" key="1">
    <citation type="submission" date="2023-08" db="EMBL/GenBank/DDBJ databases">
        <title>Achromobacter seleniivolatilans sp. nov., isolated from seleniferous soil.</title>
        <authorList>
            <person name="Zhang S."/>
            <person name="Li K."/>
            <person name="Peng J."/>
            <person name="Zhao Q."/>
            <person name="Wang H."/>
            <person name="Guo Y."/>
        </authorList>
    </citation>
    <scope>NUCLEOTIDE SEQUENCE [LARGE SCALE GENOMIC DNA]</scope>
    <source>
        <strain evidence="1 2">R39</strain>
    </source>
</reference>
<organism evidence="1 2">
    <name type="scientific">Achromobacter seleniivolatilans</name>
    <dbReference type="NCBI Taxonomy" id="3047478"/>
    <lineage>
        <taxon>Bacteria</taxon>
        <taxon>Pseudomonadati</taxon>
        <taxon>Pseudomonadota</taxon>
        <taxon>Betaproteobacteria</taxon>
        <taxon>Burkholderiales</taxon>
        <taxon>Alcaligenaceae</taxon>
        <taxon>Achromobacter</taxon>
    </lineage>
</organism>
<protein>
    <submittedName>
        <fullName evidence="1">Uncharacterized protein</fullName>
    </submittedName>
</protein>
<name>A0ABY9M5B4_9BURK</name>
<accession>A0ABY9M5B4</accession>
<evidence type="ECO:0000313" key="1">
    <source>
        <dbReference type="EMBL" id="WMD21373.1"/>
    </source>
</evidence>
<dbReference type="EMBL" id="CP132976">
    <property type="protein sequence ID" value="WMD21373.1"/>
    <property type="molecule type" value="Genomic_DNA"/>
</dbReference>
<dbReference type="Proteomes" id="UP001234798">
    <property type="component" value="Chromosome"/>
</dbReference>
<proteinExistence type="predicted"/>